<evidence type="ECO:0000313" key="6">
    <source>
        <dbReference type="Proteomes" id="UP000788993"/>
    </source>
</evidence>
<dbReference type="GO" id="GO:0016491">
    <property type="term" value="F:oxidoreductase activity"/>
    <property type="evidence" value="ECO:0007669"/>
    <property type="project" value="InterPro"/>
</dbReference>
<dbReference type="Pfam" id="PF13602">
    <property type="entry name" value="ADH_zinc_N_2"/>
    <property type="match status" value="1"/>
</dbReference>
<proteinExistence type="inferred from homology"/>
<dbReference type="PANTHER" id="PTHR11695:SF294">
    <property type="entry name" value="RETICULON-4-INTERACTING PROTEIN 1, MITOCHONDRIAL"/>
    <property type="match status" value="1"/>
</dbReference>
<dbReference type="Pfam" id="PF08240">
    <property type="entry name" value="ADH_N"/>
    <property type="match status" value="1"/>
</dbReference>
<organism evidence="5 6">
    <name type="scientific">Ogataea polymorpha</name>
    <dbReference type="NCBI Taxonomy" id="460523"/>
    <lineage>
        <taxon>Eukaryota</taxon>
        <taxon>Fungi</taxon>
        <taxon>Dikarya</taxon>
        <taxon>Ascomycota</taxon>
        <taxon>Saccharomycotina</taxon>
        <taxon>Pichiomycetes</taxon>
        <taxon>Pichiales</taxon>
        <taxon>Pichiaceae</taxon>
        <taxon>Ogataea</taxon>
    </lineage>
</organism>
<sequence length="363" mass="40336">MTEAPIVNNTLNVDAVTYYNYSTPLEIAKREIKGRSESSFLAPTEILVKTKYAALNPVDVCLWQLCPKWLKRGQPKGFGGDFSGVVLQTGSEVKSFKAGDKIYGDILSPYTPYGSFANYQVIDVTKQTKIAKVPGELPMEKAAGIVIPFATAYELITRHKNLKDANVLVLGGGTSVGMMGLQIVRHLGAKYILTTCSSKSISIASDFGAHETVDYHDKEEEYKQIVEAAKKHGKFDLIFDTCRDEVLLGRLKDVLKTKREGGKYIQVMGSNTMSYGTVRYTDMLPSRGNLREQILSKLGLSNYDFAVGNLSDGAGYAKAVSDMWENRQFNVLVDTIYKFEEFKKAVDKFQNGYVKGKLLVEFN</sequence>
<gene>
    <name evidence="5" type="ORF">OGATHE_003747</name>
</gene>
<accession>A0A9P8P4U0</accession>
<dbReference type="EMBL" id="JAEUBD010001178">
    <property type="protein sequence ID" value="KAH3664932.1"/>
    <property type="molecule type" value="Genomic_DNA"/>
</dbReference>
<dbReference type="InterPro" id="IPR011032">
    <property type="entry name" value="GroES-like_sf"/>
</dbReference>
<dbReference type="GO" id="GO:0005811">
    <property type="term" value="C:lipid droplet"/>
    <property type="evidence" value="ECO:0007669"/>
    <property type="project" value="UniProtKB-SubCell"/>
</dbReference>
<evidence type="ECO:0000259" key="4">
    <source>
        <dbReference type="SMART" id="SM00829"/>
    </source>
</evidence>
<protein>
    <recommendedName>
        <fullName evidence="4">Enoyl reductase (ER) domain-containing protein</fullName>
    </recommendedName>
</protein>
<reference evidence="5" key="2">
    <citation type="submission" date="2021-01" db="EMBL/GenBank/DDBJ databases">
        <authorList>
            <person name="Schikora-Tamarit M.A."/>
        </authorList>
    </citation>
    <scope>NUCLEOTIDE SEQUENCE</scope>
    <source>
        <strain evidence="5">NCAIM Y.01608</strain>
    </source>
</reference>
<evidence type="ECO:0000256" key="2">
    <source>
        <dbReference type="ARBA" id="ARBA00022677"/>
    </source>
</evidence>
<dbReference type="InterPro" id="IPR020843">
    <property type="entry name" value="ER"/>
</dbReference>
<evidence type="ECO:0000256" key="3">
    <source>
        <dbReference type="ARBA" id="ARBA00038249"/>
    </source>
</evidence>
<name>A0A9P8P4U0_9ASCO</name>
<dbReference type="InterPro" id="IPR036291">
    <property type="entry name" value="NAD(P)-bd_dom_sf"/>
</dbReference>
<dbReference type="AlphaFoldDB" id="A0A9P8P4U0"/>
<feature type="domain" description="Enoyl reductase (ER)" evidence="4">
    <location>
        <begin position="34"/>
        <end position="360"/>
    </location>
</feature>
<evidence type="ECO:0000256" key="1">
    <source>
        <dbReference type="ARBA" id="ARBA00004502"/>
    </source>
</evidence>
<dbReference type="SUPFAM" id="SSF50129">
    <property type="entry name" value="GroES-like"/>
    <property type="match status" value="1"/>
</dbReference>
<dbReference type="InterPro" id="IPR013154">
    <property type="entry name" value="ADH-like_N"/>
</dbReference>
<dbReference type="Gene3D" id="3.90.180.10">
    <property type="entry name" value="Medium-chain alcohol dehydrogenases, catalytic domain"/>
    <property type="match status" value="1"/>
</dbReference>
<dbReference type="SUPFAM" id="SSF51735">
    <property type="entry name" value="NAD(P)-binding Rossmann-fold domains"/>
    <property type="match status" value="1"/>
</dbReference>
<dbReference type="InterPro" id="IPR050700">
    <property type="entry name" value="YIM1/Zinc_Alcohol_DH_Fams"/>
</dbReference>
<comment type="subcellular location">
    <subcellularLocation>
        <location evidence="1">Lipid droplet</location>
    </subcellularLocation>
</comment>
<dbReference type="PANTHER" id="PTHR11695">
    <property type="entry name" value="ALCOHOL DEHYDROGENASE RELATED"/>
    <property type="match status" value="1"/>
</dbReference>
<comment type="caution">
    <text evidence="5">The sequence shown here is derived from an EMBL/GenBank/DDBJ whole genome shotgun (WGS) entry which is preliminary data.</text>
</comment>
<keyword evidence="6" id="KW-1185">Reference proteome</keyword>
<reference evidence="5" key="1">
    <citation type="journal article" date="2021" name="Open Biol.">
        <title>Shared evolutionary footprints suggest mitochondrial oxidative damage underlies multiple complex I losses in fungi.</title>
        <authorList>
            <person name="Schikora-Tamarit M.A."/>
            <person name="Marcet-Houben M."/>
            <person name="Nosek J."/>
            <person name="Gabaldon T."/>
        </authorList>
    </citation>
    <scope>NUCLEOTIDE SEQUENCE</scope>
    <source>
        <strain evidence="5">NCAIM Y.01608</strain>
    </source>
</reference>
<dbReference type="GO" id="GO:0005739">
    <property type="term" value="C:mitochondrion"/>
    <property type="evidence" value="ECO:0007669"/>
    <property type="project" value="TreeGrafter"/>
</dbReference>
<dbReference type="Proteomes" id="UP000788993">
    <property type="component" value="Unassembled WGS sequence"/>
</dbReference>
<keyword evidence="2" id="KW-0551">Lipid droplet</keyword>
<dbReference type="Gene3D" id="3.40.50.720">
    <property type="entry name" value="NAD(P)-binding Rossmann-like Domain"/>
    <property type="match status" value="1"/>
</dbReference>
<comment type="similarity">
    <text evidence="3">Belongs to the YIM1 family.</text>
</comment>
<evidence type="ECO:0000313" key="5">
    <source>
        <dbReference type="EMBL" id="KAH3664932.1"/>
    </source>
</evidence>
<dbReference type="SMART" id="SM00829">
    <property type="entry name" value="PKS_ER"/>
    <property type="match status" value="1"/>
</dbReference>